<accession>A0A233SHB0</accession>
<evidence type="ECO:0000256" key="4">
    <source>
        <dbReference type="ARBA" id="ARBA00022840"/>
    </source>
</evidence>
<dbReference type="InterPro" id="IPR003439">
    <property type="entry name" value="ABC_transporter-like_ATP-bd"/>
</dbReference>
<feature type="domain" description="ABC transporter" evidence="5">
    <location>
        <begin position="7"/>
        <end position="252"/>
    </location>
</feature>
<dbReference type="OrthoDB" id="8481147at2"/>
<dbReference type="GO" id="GO:0005524">
    <property type="term" value="F:ATP binding"/>
    <property type="evidence" value="ECO:0007669"/>
    <property type="project" value="UniProtKB-KW"/>
</dbReference>
<dbReference type="InterPro" id="IPR017871">
    <property type="entry name" value="ABC_transporter-like_CS"/>
</dbReference>
<dbReference type="EMBL" id="MCGQ01000014">
    <property type="protein sequence ID" value="OXY95040.1"/>
    <property type="molecule type" value="Genomic_DNA"/>
</dbReference>
<gene>
    <name evidence="6" type="ORF">BEK98_18255</name>
</gene>
<comment type="similarity">
    <text evidence="1">Belongs to the ABC transporter superfamily.</text>
</comment>
<keyword evidence="2" id="KW-0813">Transport</keyword>
<protein>
    <submittedName>
        <fullName evidence="6">Peptide ABC transporter ATP-binding protein</fullName>
    </submittedName>
</protein>
<dbReference type="NCBIfam" id="TIGR01727">
    <property type="entry name" value="oligo_HPY"/>
    <property type="match status" value="1"/>
</dbReference>
<organism evidence="6 7">
    <name type="scientific">Streptomyces diastatochromogenes</name>
    <dbReference type="NCBI Taxonomy" id="42236"/>
    <lineage>
        <taxon>Bacteria</taxon>
        <taxon>Bacillati</taxon>
        <taxon>Actinomycetota</taxon>
        <taxon>Actinomycetes</taxon>
        <taxon>Kitasatosporales</taxon>
        <taxon>Streptomycetaceae</taxon>
        <taxon>Streptomyces</taxon>
    </lineage>
</organism>
<dbReference type="GO" id="GO:0055085">
    <property type="term" value="P:transmembrane transport"/>
    <property type="evidence" value="ECO:0007669"/>
    <property type="project" value="UniProtKB-ARBA"/>
</dbReference>
<dbReference type="FunFam" id="3.40.50.300:FF:000016">
    <property type="entry name" value="Oligopeptide ABC transporter ATP-binding component"/>
    <property type="match status" value="1"/>
</dbReference>
<dbReference type="Pfam" id="PF00005">
    <property type="entry name" value="ABC_tran"/>
    <property type="match status" value="1"/>
</dbReference>
<dbReference type="Proteomes" id="UP000215483">
    <property type="component" value="Unassembled WGS sequence"/>
</dbReference>
<dbReference type="InterPro" id="IPR050319">
    <property type="entry name" value="ABC_transp_ATP-bind"/>
</dbReference>
<evidence type="ECO:0000256" key="1">
    <source>
        <dbReference type="ARBA" id="ARBA00005417"/>
    </source>
</evidence>
<evidence type="ECO:0000256" key="2">
    <source>
        <dbReference type="ARBA" id="ARBA00022448"/>
    </source>
</evidence>
<dbReference type="SUPFAM" id="SSF52540">
    <property type="entry name" value="P-loop containing nucleoside triphosphate hydrolases"/>
    <property type="match status" value="1"/>
</dbReference>
<evidence type="ECO:0000256" key="3">
    <source>
        <dbReference type="ARBA" id="ARBA00022741"/>
    </source>
</evidence>
<dbReference type="InterPro" id="IPR003593">
    <property type="entry name" value="AAA+_ATPase"/>
</dbReference>
<keyword evidence="3" id="KW-0547">Nucleotide-binding</keyword>
<reference evidence="6 7" key="1">
    <citation type="submission" date="2016-07" db="EMBL/GenBank/DDBJ databases">
        <title>Draft genome of Streptomyces diastatochromogenes.</title>
        <authorList>
            <person name="Podduturi R."/>
            <person name="Lukassen M.B."/>
            <person name="Clausen N."/>
            <person name="Nielsen J.L."/>
            <person name="Jorgensen N.O."/>
        </authorList>
    </citation>
    <scope>NUCLEOTIDE SEQUENCE [LARGE SCALE GENOMIC DNA]</scope>
    <source>
        <strain evidence="6 7">DSM 40608</strain>
    </source>
</reference>
<dbReference type="SMART" id="SM00382">
    <property type="entry name" value="AAA"/>
    <property type="match status" value="1"/>
</dbReference>
<dbReference type="RefSeq" id="WP_094217681.1">
    <property type="nucleotide sequence ID" value="NZ_MCGQ01000014.1"/>
</dbReference>
<dbReference type="GO" id="GO:0016887">
    <property type="term" value="F:ATP hydrolysis activity"/>
    <property type="evidence" value="ECO:0007669"/>
    <property type="project" value="InterPro"/>
</dbReference>
<dbReference type="PANTHER" id="PTHR43776:SF7">
    <property type="entry name" value="D,D-DIPEPTIDE TRANSPORT ATP-BINDING PROTEIN DDPF-RELATED"/>
    <property type="match status" value="1"/>
</dbReference>
<comment type="caution">
    <text evidence="6">The sequence shown here is derived from an EMBL/GenBank/DDBJ whole genome shotgun (WGS) entry which is preliminary data.</text>
</comment>
<dbReference type="Gene3D" id="3.40.50.300">
    <property type="entry name" value="P-loop containing nucleotide triphosphate hydrolases"/>
    <property type="match status" value="1"/>
</dbReference>
<dbReference type="InterPro" id="IPR013563">
    <property type="entry name" value="Oligopep_ABC_C"/>
</dbReference>
<dbReference type="PROSITE" id="PS00211">
    <property type="entry name" value="ABC_TRANSPORTER_1"/>
    <property type="match status" value="1"/>
</dbReference>
<dbReference type="CDD" id="cd03257">
    <property type="entry name" value="ABC_NikE_OppD_transporters"/>
    <property type="match status" value="1"/>
</dbReference>
<evidence type="ECO:0000313" key="6">
    <source>
        <dbReference type="EMBL" id="OXY95040.1"/>
    </source>
</evidence>
<dbReference type="PANTHER" id="PTHR43776">
    <property type="entry name" value="TRANSPORT ATP-BINDING PROTEIN"/>
    <property type="match status" value="1"/>
</dbReference>
<dbReference type="Pfam" id="PF08352">
    <property type="entry name" value="oligo_HPY"/>
    <property type="match status" value="1"/>
</dbReference>
<keyword evidence="4 6" id="KW-0067">ATP-binding</keyword>
<sequence length="339" mass="37095">MTQPPLLDIKDLTVEFRQGRRTSPLRAVDTVSLSIAPGETVGLVGESGSGKSTIGRAVLGLNRVHSGQVHFEGRDVTHASSRLRRGLSARLQVVFQDPYSSLNPARTIGQTLAEPLLAHGKPRKQEMRDRIAEMLSRVGMPADTADRYPGQFSGGQRQRIAIARALMPEPRLVICDEPVSALDLSIQAQVMNLLADLQRDLDLSYLFIAHDLPVVRHLSHRIVVLYRGQVMETGPAATLYDDPVHPYTRTLLAAVPQPDPTAQRARTAQRGTATTVSAPAPAGCVFAHRCPHAVDLCRRERPPLLPLPDGRAAACHRTAELHPHAKARQSQPHTVRKHS</sequence>
<dbReference type="AlphaFoldDB" id="A0A233SHB0"/>
<dbReference type="InterPro" id="IPR027417">
    <property type="entry name" value="P-loop_NTPase"/>
</dbReference>
<keyword evidence="7" id="KW-1185">Reference proteome</keyword>
<dbReference type="GO" id="GO:0015833">
    <property type="term" value="P:peptide transport"/>
    <property type="evidence" value="ECO:0007669"/>
    <property type="project" value="InterPro"/>
</dbReference>
<proteinExistence type="inferred from homology"/>
<evidence type="ECO:0000313" key="7">
    <source>
        <dbReference type="Proteomes" id="UP000215483"/>
    </source>
</evidence>
<evidence type="ECO:0000259" key="5">
    <source>
        <dbReference type="PROSITE" id="PS50893"/>
    </source>
</evidence>
<name>A0A233SHB0_STRDA</name>
<dbReference type="PROSITE" id="PS50893">
    <property type="entry name" value="ABC_TRANSPORTER_2"/>
    <property type="match status" value="1"/>
</dbReference>